<evidence type="ECO:0000313" key="4">
    <source>
        <dbReference type="Proteomes" id="UP000546126"/>
    </source>
</evidence>
<keyword evidence="4" id="KW-1185">Reference proteome</keyword>
<dbReference type="InterPro" id="IPR013538">
    <property type="entry name" value="ASHA1/2-like_C"/>
</dbReference>
<dbReference type="Proteomes" id="UP000546126">
    <property type="component" value="Unassembled WGS sequence"/>
</dbReference>
<accession>A0A7Y6IJC8</accession>
<evidence type="ECO:0000259" key="2">
    <source>
        <dbReference type="Pfam" id="PF08327"/>
    </source>
</evidence>
<comment type="similarity">
    <text evidence="1">Belongs to the AHA1 family.</text>
</comment>
<evidence type="ECO:0000256" key="1">
    <source>
        <dbReference type="ARBA" id="ARBA00006817"/>
    </source>
</evidence>
<protein>
    <submittedName>
        <fullName evidence="3">SRPBCC domain-containing protein</fullName>
    </submittedName>
</protein>
<dbReference type="AlphaFoldDB" id="A0A7Y6IJC8"/>
<dbReference type="EMBL" id="JABWGO010000001">
    <property type="protein sequence ID" value="NUW39223.1"/>
    <property type="molecule type" value="Genomic_DNA"/>
</dbReference>
<dbReference type="RefSeq" id="WP_175598794.1">
    <property type="nucleotide sequence ID" value="NZ_JABWGO010000001.1"/>
</dbReference>
<dbReference type="Pfam" id="PF08327">
    <property type="entry name" value="AHSA1"/>
    <property type="match status" value="1"/>
</dbReference>
<organism evidence="3 4">
    <name type="scientific">Nonomuraea rhodomycinica</name>
    <dbReference type="NCBI Taxonomy" id="1712872"/>
    <lineage>
        <taxon>Bacteria</taxon>
        <taxon>Bacillati</taxon>
        <taxon>Actinomycetota</taxon>
        <taxon>Actinomycetes</taxon>
        <taxon>Streptosporangiales</taxon>
        <taxon>Streptosporangiaceae</taxon>
        <taxon>Nonomuraea</taxon>
    </lineage>
</organism>
<gene>
    <name evidence="3" type="ORF">HT134_03630</name>
</gene>
<name>A0A7Y6IJC8_9ACTN</name>
<feature type="domain" description="Activator of Hsp90 ATPase homologue 1/2-like C-terminal" evidence="2">
    <location>
        <begin position="28"/>
        <end position="153"/>
    </location>
</feature>
<proteinExistence type="inferred from homology"/>
<dbReference type="InterPro" id="IPR023393">
    <property type="entry name" value="START-like_dom_sf"/>
</dbReference>
<dbReference type="SUPFAM" id="SSF55961">
    <property type="entry name" value="Bet v1-like"/>
    <property type="match status" value="1"/>
</dbReference>
<dbReference type="Gene3D" id="3.30.530.20">
    <property type="match status" value="1"/>
</dbReference>
<reference evidence="3 4" key="1">
    <citation type="submission" date="2020-06" db="EMBL/GenBank/DDBJ databases">
        <authorList>
            <person name="Chanama M."/>
        </authorList>
    </citation>
    <scope>NUCLEOTIDE SEQUENCE [LARGE SCALE GENOMIC DNA]</scope>
    <source>
        <strain evidence="3 4">TBRC6557</strain>
    </source>
</reference>
<comment type="caution">
    <text evidence="3">The sequence shown here is derived from an EMBL/GenBank/DDBJ whole genome shotgun (WGS) entry which is preliminary data.</text>
</comment>
<dbReference type="CDD" id="cd07814">
    <property type="entry name" value="SRPBCC_CalC_Aha1-like"/>
    <property type="match status" value="1"/>
</dbReference>
<evidence type="ECO:0000313" key="3">
    <source>
        <dbReference type="EMBL" id="NUW39223.1"/>
    </source>
</evidence>
<sequence length="158" mass="17888">MSDPTPPPGATDVDDDLRSIHLDQFLAHPPAKVWRAITDPGLMARWLMPNDFKPVVGHRFTYTTKPMEAVGFDGIVRCEVLEVVRERLLRISWRGGRNADWTVTWRLEPEGTGTRLFLDHEGFDPDDATQQLSRRIMGSGWRSGHFRAIAAILDELPA</sequence>